<keyword evidence="2" id="KW-1185">Reference proteome</keyword>
<dbReference type="AlphaFoldDB" id="A0A077MFU7"/>
<dbReference type="Proteomes" id="UP000035720">
    <property type="component" value="Unassembled WGS sequence"/>
</dbReference>
<organism evidence="1 2">
    <name type="scientific">Nostocoides jenkinsii Ben 74</name>
    <dbReference type="NCBI Taxonomy" id="1193518"/>
    <lineage>
        <taxon>Bacteria</taxon>
        <taxon>Bacillati</taxon>
        <taxon>Actinomycetota</taxon>
        <taxon>Actinomycetes</taxon>
        <taxon>Micrococcales</taxon>
        <taxon>Intrasporangiaceae</taxon>
        <taxon>Nostocoides</taxon>
    </lineage>
</organism>
<name>A0A077MFU7_9MICO</name>
<gene>
    <name evidence="1" type="ORF">BN13_960009</name>
</gene>
<comment type="caution">
    <text evidence="1">The sequence shown here is derived from an EMBL/GenBank/DDBJ whole genome shotgun (WGS) entry which is preliminary data.</text>
</comment>
<dbReference type="EMBL" id="CAJC01000212">
    <property type="protein sequence ID" value="CCI55045.1"/>
    <property type="molecule type" value="Genomic_DNA"/>
</dbReference>
<evidence type="ECO:0000313" key="1">
    <source>
        <dbReference type="EMBL" id="CCI55045.1"/>
    </source>
</evidence>
<protein>
    <submittedName>
        <fullName evidence="1">Transcriptional regulator</fullName>
    </submittedName>
</protein>
<proteinExistence type="predicted"/>
<reference evidence="1 2" key="1">
    <citation type="journal article" date="2013" name="ISME J.">
        <title>A metabolic model for members of the genus Tetrasphaera involved in enhanced biological phosphorus removal.</title>
        <authorList>
            <person name="Kristiansen R."/>
            <person name="Nguyen H.T.T."/>
            <person name="Saunders A.M."/>
            <person name="Nielsen J.L."/>
            <person name="Wimmer R."/>
            <person name="Le V.Q."/>
            <person name="McIlroy S.J."/>
            <person name="Petrovski S."/>
            <person name="Seviour R.J."/>
            <person name="Calteau A."/>
            <person name="Nielsen K.L."/>
            <person name="Nielsen P.H."/>
        </authorList>
    </citation>
    <scope>NUCLEOTIDE SEQUENCE [LARGE SCALE GENOMIC DNA]</scope>
    <source>
        <strain evidence="1 2">Ben 74</strain>
    </source>
</reference>
<sequence length="60" mass="6150">MAGALQLTLTPATTLAATGAFARAIGLITMELRGQFVGTFEPADQLYAALLARNADALGL</sequence>
<accession>A0A077MFU7</accession>
<evidence type="ECO:0000313" key="2">
    <source>
        <dbReference type="Proteomes" id="UP000035720"/>
    </source>
</evidence>